<evidence type="ECO:0000256" key="2">
    <source>
        <dbReference type="ARBA" id="ARBA00023315"/>
    </source>
</evidence>
<gene>
    <name evidence="4" type="ORF">PAA8504_00787</name>
</gene>
<keyword evidence="2 4" id="KW-0012">Acyltransferase</keyword>
<dbReference type="InterPro" id="IPR016181">
    <property type="entry name" value="Acyl_CoA_acyltransferase"/>
</dbReference>
<dbReference type="InterPro" id="IPR000182">
    <property type="entry name" value="GNAT_dom"/>
</dbReference>
<dbReference type="AlphaFoldDB" id="A0A2R8BSA2"/>
<dbReference type="Proteomes" id="UP000244912">
    <property type="component" value="Unassembled WGS sequence"/>
</dbReference>
<dbReference type="PANTHER" id="PTHR43877">
    <property type="entry name" value="AMINOALKYLPHOSPHONATE N-ACETYLTRANSFERASE-RELATED-RELATED"/>
    <property type="match status" value="1"/>
</dbReference>
<reference evidence="4 5" key="1">
    <citation type="submission" date="2018-03" db="EMBL/GenBank/DDBJ databases">
        <authorList>
            <person name="Keele B.F."/>
        </authorList>
    </citation>
    <scope>NUCLEOTIDE SEQUENCE [LARGE SCALE GENOMIC DNA]</scope>
    <source>
        <strain evidence="4 5">CECT 8504</strain>
    </source>
</reference>
<sequence length="140" mass="15849">MTLLISRTDDLNACRALRRAVFIDEQNVPEDLEWDGRDAEALHILAQQDGQPIATLRMFRDPPEAKIGRVCVLPQYRGTGIGRQLMDVAIGILRDSPRIETVKLGAQLHVLEFYRPMGFEPEGPIYDDAGIPHRDMRLTL</sequence>
<dbReference type="InterPro" id="IPR050832">
    <property type="entry name" value="Bact_Acetyltransf"/>
</dbReference>
<dbReference type="EMBL" id="ONZF01000002">
    <property type="protein sequence ID" value="SPJ22986.1"/>
    <property type="molecule type" value="Genomic_DNA"/>
</dbReference>
<dbReference type="Gene3D" id="3.40.630.30">
    <property type="match status" value="1"/>
</dbReference>
<evidence type="ECO:0000256" key="1">
    <source>
        <dbReference type="ARBA" id="ARBA00022679"/>
    </source>
</evidence>
<evidence type="ECO:0000313" key="4">
    <source>
        <dbReference type="EMBL" id="SPJ22986.1"/>
    </source>
</evidence>
<evidence type="ECO:0000259" key="3">
    <source>
        <dbReference type="PROSITE" id="PS51186"/>
    </source>
</evidence>
<dbReference type="PROSITE" id="PS51186">
    <property type="entry name" value="GNAT"/>
    <property type="match status" value="1"/>
</dbReference>
<accession>A0A2R8BSA2</accession>
<dbReference type="OrthoDB" id="9796171at2"/>
<dbReference type="PANTHER" id="PTHR43877:SF2">
    <property type="entry name" value="AMINOALKYLPHOSPHONATE N-ACETYLTRANSFERASE-RELATED"/>
    <property type="match status" value="1"/>
</dbReference>
<organism evidence="4 5">
    <name type="scientific">Palleronia abyssalis</name>
    <dbReference type="NCBI Taxonomy" id="1501240"/>
    <lineage>
        <taxon>Bacteria</taxon>
        <taxon>Pseudomonadati</taxon>
        <taxon>Pseudomonadota</taxon>
        <taxon>Alphaproteobacteria</taxon>
        <taxon>Rhodobacterales</taxon>
        <taxon>Roseobacteraceae</taxon>
        <taxon>Palleronia</taxon>
    </lineage>
</organism>
<feature type="domain" description="N-acetyltransferase" evidence="3">
    <location>
        <begin position="1"/>
        <end position="140"/>
    </location>
</feature>
<keyword evidence="1 4" id="KW-0808">Transferase</keyword>
<proteinExistence type="predicted"/>
<dbReference type="RefSeq" id="WP_108892868.1">
    <property type="nucleotide sequence ID" value="NZ_ONZF01000002.1"/>
</dbReference>
<dbReference type="EC" id="2.3.1.-" evidence="4"/>
<dbReference type="SUPFAM" id="SSF55729">
    <property type="entry name" value="Acyl-CoA N-acyltransferases (Nat)"/>
    <property type="match status" value="1"/>
</dbReference>
<protein>
    <submittedName>
        <fullName evidence="4">Acetyltransferase</fullName>
        <ecNumber evidence="4">2.3.1.-</ecNumber>
    </submittedName>
</protein>
<evidence type="ECO:0000313" key="5">
    <source>
        <dbReference type="Proteomes" id="UP000244912"/>
    </source>
</evidence>
<keyword evidence="5" id="KW-1185">Reference proteome</keyword>
<dbReference type="GO" id="GO:0016747">
    <property type="term" value="F:acyltransferase activity, transferring groups other than amino-acyl groups"/>
    <property type="evidence" value="ECO:0007669"/>
    <property type="project" value="InterPro"/>
</dbReference>
<dbReference type="Pfam" id="PF13673">
    <property type="entry name" value="Acetyltransf_10"/>
    <property type="match status" value="1"/>
</dbReference>
<dbReference type="CDD" id="cd04301">
    <property type="entry name" value="NAT_SF"/>
    <property type="match status" value="1"/>
</dbReference>
<name>A0A2R8BSA2_9RHOB</name>